<feature type="non-terminal residue" evidence="2">
    <location>
        <position position="1"/>
    </location>
</feature>
<dbReference type="AlphaFoldDB" id="A0A6A6QEY0"/>
<sequence>PSTSQTYIRSGIGGAGNWKRAASIPSALPVPQITTPRHGSFSSGVGGAGNIHSTSTRRGLSADEELAREHAIKRSARSGWHTGIGGAGNYV</sequence>
<dbReference type="Proteomes" id="UP000799750">
    <property type="component" value="Unassembled WGS sequence"/>
</dbReference>
<name>A0A6A6QEY0_9PEZI</name>
<evidence type="ECO:0000313" key="2">
    <source>
        <dbReference type="EMBL" id="KAF2490570.1"/>
    </source>
</evidence>
<accession>A0A6A6QEY0</accession>
<dbReference type="Pfam" id="PF12223">
    <property type="entry name" value="DUF3602"/>
    <property type="match status" value="1"/>
</dbReference>
<reference evidence="2" key="1">
    <citation type="journal article" date="2020" name="Stud. Mycol.">
        <title>101 Dothideomycetes genomes: a test case for predicting lifestyles and emergence of pathogens.</title>
        <authorList>
            <person name="Haridas S."/>
            <person name="Albert R."/>
            <person name="Binder M."/>
            <person name="Bloem J."/>
            <person name="Labutti K."/>
            <person name="Salamov A."/>
            <person name="Andreopoulos B."/>
            <person name="Baker S."/>
            <person name="Barry K."/>
            <person name="Bills G."/>
            <person name="Bluhm B."/>
            <person name="Cannon C."/>
            <person name="Castanera R."/>
            <person name="Culley D."/>
            <person name="Daum C."/>
            <person name="Ezra D."/>
            <person name="Gonzalez J."/>
            <person name="Henrissat B."/>
            <person name="Kuo A."/>
            <person name="Liang C."/>
            <person name="Lipzen A."/>
            <person name="Lutzoni F."/>
            <person name="Magnuson J."/>
            <person name="Mondo S."/>
            <person name="Nolan M."/>
            <person name="Ohm R."/>
            <person name="Pangilinan J."/>
            <person name="Park H.-J."/>
            <person name="Ramirez L."/>
            <person name="Alfaro M."/>
            <person name="Sun H."/>
            <person name="Tritt A."/>
            <person name="Yoshinaga Y."/>
            <person name="Zwiers L.-H."/>
            <person name="Turgeon B."/>
            <person name="Goodwin S."/>
            <person name="Spatafora J."/>
            <person name="Crous P."/>
            <person name="Grigoriev I."/>
        </authorList>
    </citation>
    <scope>NUCLEOTIDE SEQUENCE</scope>
    <source>
        <strain evidence="2">CBS 269.34</strain>
    </source>
</reference>
<feature type="region of interest" description="Disordered" evidence="1">
    <location>
        <begin position="31"/>
        <end position="67"/>
    </location>
</feature>
<evidence type="ECO:0000313" key="3">
    <source>
        <dbReference type="Proteomes" id="UP000799750"/>
    </source>
</evidence>
<feature type="non-terminal residue" evidence="2">
    <location>
        <position position="91"/>
    </location>
</feature>
<gene>
    <name evidence="2" type="ORF">BU16DRAFT_426993</name>
</gene>
<organism evidence="2 3">
    <name type="scientific">Lophium mytilinum</name>
    <dbReference type="NCBI Taxonomy" id="390894"/>
    <lineage>
        <taxon>Eukaryota</taxon>
        <taxon>Fungi</taxon>
        <taxon>Dikarya</taxon>
        <taxon>Ascomycota</taxon>
        <taxon>Pezizomycotina</taxon>
        <taxon>Dothideomycetes</taxon>
        <taxon>Pleosporomycetidae</taxon>
        <taxon>Mytilinidiales</taxon>
        <taxon>Mytilinidiaceae</taxon>
        <taxon>Lophium</taxon>
    </lineage>
</organism>
<dbReference type="PANTHER" id="PTHR34693">
    <property type="entry name" value="PROTEIN PAR32"/>
    <property type="match status" value="1"/>
</dbReference>
<feature type="compositionally biased region" description="Polar residues" evidence="1">
    <location>
        <begin position="32"/>
        <end position="43"/>
    </location>
</feature>
<proteinExistence type="predicted"/>
<dbReference type="EMBL" id="MU004197">
    <property type="protein sequence ID" value="KAF2490570.1"/>
    <property type="molecule type" value="Genomic_DNA"/>
</dbReference>
<dbReference type="InterPro" id="IPR053203">
    <property type="entry name" value="Cisplatin_resist-associated"/>
</dbReference>
<dbReference type="OrthoDB" id="5424462at2759"/>
<keyword evidence="3" id="KW-1185">Reference proteome</keyword>
<protein>
    <submittedName>
        <fullName evidence="2">Uncharacterized protein</fullName>
    </submittedName>
</protein>
<evidence type="ECO:0000256" key="1">
    <source>
        <dbReference type="SAM" id="MobiDB-lite"/>
    </source>
</evidence>
<dbReference type="PANTHER" id="PTHR34693:SF2">
    <property type="entry name" value="DUF3602 DOMAIN-CONTAINING PROTEIN"/>
    <property type="match status" value="1"/>
</dbReference>
<dbReference type="InterPro" id="IPR022024">
    <property type="entry name" value="DUF3602"/>
</dbReference>